<dbReference type="OrthoDB" id="1716019at2"/>
<name>A0A1M5Y5N9_9CLOT</name>
<evidence type="ECO:0000313" key="1">
    <source>
        <dbReference type="EMBL" id="SHI07395.1"/>
    </source>
</evidence>
<dbReference type="AlphaFoldDB" id="A0A1M5Y5N9"/>
<organism evidence="1 2">
    <name type="scientific">Clostridium grantii DSM 8605</name>
    <dbReference type="NCBI Taxonomy" id="1121316"/>
    <lineage>
        <taxon>Bacteria</taxon>
        <taxon>Bacillati</taxon>
        <taxon>Bacillota</taxon>
        <taxon>Clostridia</taxon>
        <taxon>Eubacteriales</taxon>
        <taxon>Clostridiaceae</taxon>
        <taxon>Clostridium</taxon>
    </lineage>
</organism>
<keyword evidence="2" id="KW-1185">Reference proteome</keyword>
<protein>
    <submittedName>
        <fullName evidence="1">Uncharacterized protein</fullName>
    </submittedName>
</protein>
<sequence>MRDEIGKMLQQILSELKELKSGQARIEEKLDSVYDHTVKSAEDITETNMKLVDQVIDDIDYLKHKEHKTEEDLYKLKKNLKIVK</sequence>
<dbReference type="EMBL" id="FQXM01000057">
    <property type="protein sequence ID" value="SHI07395.1"/>
    <property type="molecule type" value="Genomic_DNA"/>
</dbReference>
<proteinExistence type="predicted"/>
<gene>
    <name evidence="1" type="ORF">SAMN02745207_04219</name>
</gene>
<accession>A0A1M5Y5N9</accession>
<dbReference type="Proteomes" id="UP000184447">
    <property type="component" value="Unassembled WGS sequence"/>
</dbReference>
<evidence type="ECO:0000313" key="2">
    <source>
        <dbReference type="Proteomes" id="UP000184447"/>
    </source>
</evidence>
<reference evidence="1 2" key="1">
    <citation type="submission" date="2016-11" db="EMBL/GenBank/DDBJ databases">
        <authorList>
            <person name="Jaros S."/>
            <person name="Januszkiewicz K."/>
            <person name="Wedrychowicz H."/>
        </authorList>
    </citation>
    <scope>NUCLEOTIDE SEQUENCE [LARGE SCALE GENOMIC DNA]</scope>
    <source>
        <strain evidence="1 2">DSM 8605</strain>
    </source>
</reference>